<dbReference type="InterPro" id="IPR022742">
    <property type="entry name" value="Hydrolase_4"/>
</dbReference>
<feature type="domain" description="Serine aminopeptidase S33" evidence="1">
    <location>
        <begin position="25"/>
        <end position="285"/>
    </location>
</feature>
<dbReference type="InterPro" id="IPR051044">
    <property type="entry name" value="MAG_DAG_Lipase"/>
</dbReference>
<dbReference type="Pfam" id="PF12146">
    <property type="entry name" value="Hydrolase_4"/>
    <property type="match status" value="1"/>
</dbReference>
<evidence type="ECO:0000313" key="2">
    <source>
        <dbReference type="EMBL" id="MBP2256869.1"/>
    </source>
</evidence>
<keyword evidence="3" id="KW-1185">Reference proteome</keyword>
<dbReference type="EMBL" id="JAGIKX010000003">
    <property type="protein sequence ID" value="MBP2256869.1"/>
    <property type="molecule type" value="Genomic_DNA"/>
</dbReference>
<dbReference type="Proteomes" id="UP001519294">
    <property type="component" value="Unassembled WGS sequence"/>
</dbReference>
<dbReference type="GO" id="GO:0016787">
    <property type="term" value="F:hydrolase activity"/>
    <property type="evidence" value="ECO:0007669"/>
    <property type="project" value="UniProtKB-KW"/>
</dbReference>
<dbReference type="InterPro" id="IPR029058">
    <property type="entry name" value="AB_hydrolase_fold"/>
</dbReference>
<dbReference type="RefSeq" id="WP_029268151.1">
    <property type="nucleotide sequence ID" value="NZ_JAGIKX010000003.1"/>
</dbReference>
<accession>A0ABS4S627</accession>
<protein>
    <submittedName>
        <fullName evidence="2">Alpha-beta hydrolase superfamily lysophospholipase</fullName>
    </submittedName>
</protein>
<comment type="caution">
    <text evidence="2">The sequence shown here is derived from an EMBL/GenBank/DDBJ whole genome shotgun (WGS) entry which is preliminary data.</text>
</comment>
<reference evidence="2 3" key="1">
    <citation type="submission" date="2021-03" db="EMBL/GenBank/DDBJ databases">
        <title>Genomic Encyclopedia of Type Strains, Phase IV (KMG-IV): sequencing the most valuable type-strain genomes for metagenomic binning, comparative biology and taxonomic classification.</title>
        <authorList>
            <person name="Goeker M."/>
        </authorList>
    </citation>
    <scope>NUCLEOTIDE SEQUENCE [LARGE SCALE GENOMIC DNA]</scope>
    <source>
        <strain evidence="2 3">DSM 25790</strain>
    </source>
</reference>
<organism evidence="2 3">
    <name type="scientific">Virgibacillus alimentarius</name>
    <dbReference type="NCBI Taxonomy" id="698769"/>
    <lineage>
        <taxon>Bacteria</taxon>
        <taxon>Bacillati</taxon>
        <taxon>Bacillota</taxon>
        <taxon>Bacilli</taxon>
        <taxon>Bacillales</taxon>
        <taxon>Bacillaceae</taxon>
        <taxon>Virgibacillus</taxon>
    </lineage>
</organism>
<evidence type="ECO:0000313" key="3">
    <source>
        <dbReference type="Proteomes" id="UP001519294"/>
    </source>
</evidence>
<keyword evidence="2" id="KW-0378">Hydrolase</keyword>
<sequence>MEKDFWIKSHDDESIFVKKWYKEAQQPKAIIQIAHGMVEHIRRYGTFSHFLLNQNIFVYGNDHRGHGQTGEKQGLFGYLSDKEGFTKTALDLYEVTKQIKQDYPNTPIILFGHSMGSFLTRKYIQHQSDAVNGVILSGTGFHYGLRIKTAKALASILPPKEKSKLMNSLVFGTYNKRIAAKKTGFDWLSSDEKAIQEYINDPHTGFIPTARFFYDLMTGLEDIHNKKRNAFIRKDLPMLIISGDADPVGDYSKGVWKTAHLFRQAGLSDITTMLFENGRHELLSEGNKEEVFSAIFKWIQTQL</sequence>
<dbReference type="PANTHER" id="PTHR11614">
    <property type="entry name" value="PHOSPHOLIPASE-RELATED"/>
    <property type="match status" value="1"/>
</dbReference>
<dbReference type="SUPFAM" id="SSF53474">
    <property type="entry name" value="alpha/beta-Hydrolases"/>
    <property type="match status" value="1"/>
</dbReference>
<dbReference type="Gene3D" id="3.40.50.1820">
    <property type="entry name" value="alpha/beta hydrolase"/>
    <property type="match status" value="1"/>
</dbReference>
<proteinExistence type="predicted"/>
<name>A0ABS4S627_9BACI</name>
<gene>
    <name evidence="2" type="ORF">J2Z81_000811</name>
</gene>
<evidence type="ECO:0000259" key="1">
    <source>
        <dbReference type="Pfam" id="PF12146"/>
    </source>
</evidence>